<name>A0ABY5VMI6_9ACTN</name>
<keyword evidence="7" id="KW-1185">Reference proteome</keyword>
<dbReference type="InterPro" id="IPR001647">
    <property type="entry name" value="HTH_TetR"/>
</dbReference>
<sequence length="233" mass="24233">MDHDFLWDGPKPPSRGPKPTLTLERIATAGIALADAEGLGAVAMHRVAAELGVTKMSLYRYVPGKAELVALMAEHAIGAPPELPATGWRPGLAAWARSLLGAYLAHPWALEATVGPRPVGPVELTWLECALRVLADTPLTGPERLDTVAVLAGHTRGIAQQASAGRNPEADLTTAIAAPLARHGDRFPQLLSALAATGDAGAGDQAFEFGLTLILDGAERRMATQAPTASGHS</sequence>
<evidence type="ECO:0000313" key="6">
    <source>
        <dbReference type="EMBL" id="UWP78818.1"/>
    </source>
</evidence>
<evidence type="ECO:0000256" key="4">
    <source>
        <dbReference type="PROSITE-ProRule" id="PRU00335"/>
    </source>
</evidence>
<evidence type="ECO:0000256" key="3">
    <source>
        <dbReference type="ARBA" id="ARBA00023163"/>
    </source>
</evidence>
<dbReference type="EMBL" id="CP073720">
    <property type="protein sequence ID" value="UWP78818.1"/>
    <property type="molecule type" value="Genomic_DNA"/>
</dbReference>
<evidence type="ECO:0000256" key="1">
    <source>
        <dbReference type="ARBA" id="ARBA00023015"/>
    </source>
</evidence>
<keyword evidence="1" id="KW-0805">Transcription regulation</keyword>
<dbReference type="PROSITE" id="PS50977">
    <property type="entry name" value="HTH_TETR_2"/>
    <property type="match status" value="1"/>
</dbReference>
<dbReference type="Pfam" id="PF00440">
    <property type="entry name" value="TetR_N"/>
    <property type="match status" value="1"/>
</dbReference>
<dbReference type="InterPro" id="IPR036271">
    <property type="entry name" value="Tet_transcr_reg_TetR-rel_C_sf"/>
</dbReference>
<keyword evidence="2 4" id="KW-0238">DNA-binding</keyword>
<feature type="DNA-binding region" description="H-T-H motif" evidence="4">
    <location>
        <begin position="43"/>
        <end position="62"/>
    </location>
</feature>
<dbReference type="InterPro" id="IPR004111">
    <property type="entry name" value="Repressor_TetR_C"/>
</dbReference>
<evidence type="ECO:0000259" key="5">
    <source>
        <dbReference type="PROSITE" id="PS50977"/>
    </source>
</evidence>
<reference evidence="6" key="2">
    <citation type="submission" date="2022-09" db="EMBL/GenBank/DDBJ databases">
        <title>Biosynthetic gene clusters of Dactylosporangioum fulvum.</title>
        <authorList>
            <person name="Caradec T."/>
        </authorList>
    </citation>
    <scope>NUCLEOTIDE SEQUENCE</scope>
    <source>
        <strain evidence="6">NRRL B-16292</strain>
    </source>
</reference>
<protein>
    <submittedName>
        <fullName evidence="6">TetR/AcrR family transcriptional regulator</fullName>
    </submittedName>
</protein>
<gene>
    <name evidence="6" type="ORF">Dfulv_26995</name>
</gene>
<dbReference type="Gene3D" id="1.10.10.60">
    <property type="entry name" value="Homeodomain-like"/>
    <property type="match status" value="1"/>
</dbReference>
<dbReference type="SUPFAM" id="SSF48498">
    <property type="entry name" value="Tetracyclin repressor-like, C-terminal domain"/>
    <property type="match status" value="1"/>
</dbReference>
<dbReference type="PANTHER" id="PTHR30055">
    <property type="entry name" value="HTH-TYPE TRANSCRIPTIONAL REGULATOR RUTR"/>
    <property type="match status" value="1"/>
</dbReference>
<reference evidence="6" key="1">
    <citation type="submission" date="2021-04" db="EMBL/GenBank/DDBJ databases">
        <authorList>
            <person name="Hartkoorn R.C."/>
            <person name="Beaudoing E."/>
            <person name="Hot D."/>
        </authorList>
    </citation>
    <scope>NUCLEOTIDE SEQUENCE</scope>
    <source>
        <strain evidence="6">NRRL B-16292</strain>
    </source>
</reference>
<evidence type="ECO:0000256" key="2">
    <source>
        <dbReference type="ARBA" id="ARBA00023125"/>
    </source>
</evidence>
<dbReference type="InterPro" id="IPR009057">
    <property type="entry name" value="Homeodomain-like_sf"/>
</dbReference>
<organism evidence="6 7">
    <name type="scientific">Dactylosporangium fulvum</name>
    <dbReference type="NCBI Taxonomy" id="53359"/>
    <lineage>
        <taxon>Bacteria</taxon>
        <taxon>Bacillati</taxon>
        <taxon>Actinomycetota</taxon>
        <taxon>Actinomycetes</taxon>
        <taxon>Micromonosporales</taxon>
        <taxon>Micromonosporaceae</taxon>
        <taxon>Dactylosporangium</taxon>
    </lineage>
</organism>
<accession>A0ABY5VMI6</accession>
<dbReference type="Proteomes" id="UP001059617">
    <property type="component" value="Chromosome"/>
</dbReference>
<dbReference type="Gene3D" id="1.10.357.10">
    <property type="entry name" value="Tetracycline Repressor, domain 2"/>
    <property type="match status" value="1"/>
</dbReference>
<evidence type="ECO:0000313" key="7">
    <source>
        <dbReference type="Proteomes" id="UP001059617"/>
    </source>
</evidence>
<dbReference type="SUPFAM" id="SSF46689">
    <property type="entry name" value="Homeodomain-like"/>
    <property type="match status" value="1"/>
</dbReference>
<dbReference type="Pfam" id="PF02909">
    <property type="entry name" value="TetR_C_1"/>
    <property type="match status" value="1"/>
</dbReference>
<dbReference type="InterPro" id="IPR050109">
    <property type="entry name" value="HTH-type_TetR-like_transc_reg"/>
</dbReference>
<feature type="domain" description="HTH tetR-type" evidence="5">
    <location>
        <begin position="20"/>
        <end position="80"/>
    </location>
</feature>
<proteinExistence type="predicted"/>
<dbReference type="RefSeq" id="WP_259856225.1">
    <property type="nucleotide sequence ID" value="NZ_BAAAST010000192.1"/>
</dbReference>
<dbReference type="PANTHER" id="PTHR30055:SF151">
    <property type="entry name" value="TRANSCRIPTIONAL REGULATORY PROTEIN"/>
    <property type="match status" value="1"/>
</dbReference>
<keyword evidence="3" id="KW-0804">Transcription</keyword>